<reference evidence="2" key="1">
    <citation type="submission" date="2014-11" db="EMBL/GenBank/DDBJ databases">
        <authorList>
            <person name="Otto D Thomas"/>
            <person name="Naeem Raeece"/>
        </authorList>
    </citation>
    <scope>NUCLEOTIDE SEQUENCE</scope>
</reference>
<proteinExistence type="predicted"/>
<dbReference type="AlphaFoldDB" id="A0A0G4FK90"/>
<feature type="region of interest" description="Disordered" evidence="1">
    <location>
        <begin position="14"/>
        <end position="45"/>
    </location>
</feature>
<protein>
    <submittedName>
        <fullName evidence="2">Uncharacterized protein</fullName>
    </submittedName>
</protein>
<evidence type="ECO:0000313" key="2">
    <source>
        <dbReference type="EMBL" id="CEM14195.1"/>
    </source>
</evidence>
<feature type="compositionally biased region" description="Basic and acidic residues" evidence="1">
    <location>
        <begin position="14"/>
        <end position="42"/>
    </location>
</feature>
<name>A0A0G4FK90_9ALVE</name>
<dbReference type="VEuPathDB" id="CryptoDB:Cvel_17457"/>
<accession>A0A0G4FK90</accession>
<dbReference type="EMBL" id="CDMZ01000434">
    <property type="protein sequence ID" value="CEM14195.1"/>
    <property type="molecule type" value="Genomic_DNA"/>
</dbReference>
<sequence length="94" mass="10931">MVNIAEFKEKKWAERENGKEKKESNKVKEKEKDKEGGKEKGGKAKLSIKRLTSISSIDSYERHGEMWESDCESLINSDESADEWEALKRLVKKR</sequence>
<gene>
    <name evidence="2" type="ORF">Cvel_17457</name>
</gene>
<evidence type="ECO:0000256" key="1">
    <source>
        <dbReference type="SAM" id="MobiDB-lite"/>
    </source>
</evidence>
<organism evidence="2">
    <name type="scientific">Chromera velia CCMP2878</name>
    <dbReference type="NCBI Taxonomy" id="1169474"/>
    <lineage>
        <taxon>Eukaryota</taxon>
        <taxon>Sar</taxon>
        <taxon>Alveolata</taxon>
        <taxon>Colpodellida</taxon>
        <taxon>Chromeraceae</taxon>
        <taxon>Chromera</taxon>
    </lineage>
</organism>